<dbReference type="Gene3D" id="3.30.470.20">
    <property type="entry name" value="ATP-grasp fold, B domain"/>
    <property type="match status" value="1"/>
</dbReference>
<evidence type="ECO:0000313" key="2">
    <source>
        <dbReference type="EMBL" id="MDT0378397.1"/>
    </source>
</evidence>
<dbReference type="RefSeq" id="WP_311672282.1">
    <property type="nucleotide sequence ID" value="NZ_JAVREQ010000003.1"/>
</dbReference>
<comment type="caution">
    <text evidence="2">The sequence shown here is derived from an EMBL/GenBank/DDBJ whole genome shotgun (WGS) entry which is preliminary data.</text>
</comment>
<dbReference type="PANTHER" id="PTHR21621:SF0">
    <property type="entry name" value="BETA-CITRYLGLUTAMATE SYNTHASE B-RELATED"/>
    <property type="match status" value="1"/>
</dbReference>
<feature type="domain" description="MvdD-like pre-ATP grasp" evidence="1">
    <location>
        <begin position="5"/>
        <end position="111"/>
    </location>
</feature>
<organism evidence="2 3">
    <name type="scientific">Streptomyces hazeniae</name>
    <dbReference type="NCBI Taxonomy" id="3075538"/>
    <lineage>
        <taxon>Bacteria</taxon>
        <taxon>Bacillati</taxon>
        <taxon>Actinomycetota</taxon>
        <taxon>Actinomycetes</taxon>
        <taxon>Kitasatosporales</taxon>
        <taxon>Streptomycetaceae</taxon>
        <taxon>Streptomyces</taxon>
    </lineage>
</organism>
<dbReference type="Proteomes" id="UP001183414">
    <property type="component" value="Unassembled WGS sequence"/>
</dbReference>
<dbReference type="EMBL" id="JAVREQ010000003">
    <property type="protein sequence ID" value="MDT0378397.1"/>
    <property type="molecule type" value="Genomic_DNA"/>
</dbReference>
<keyword evidence="3" id="KW-1185">Reference proteome</keyword>
<dbReference type="InterPro" id="IPR026449">
    <property type="entry name" value="GRASP_SAV_5884"/>
</dbReference>
<sequence length="314" mass="34676">MVTQLDDPTADEVIAELNRRSVPVARLDPGAFPQQVTLCAEFGSEGLRGDLFTATRTVGLSQVRSVYWRRPSPYRAGAGLEGEDERWAVEQARYGVGGVLAAIPGALFVNHPWRNRDAEYKPAQLGAAAACGMRVPPTLITNDPGRARAFAREHAPVVYKPLRETGYRDGEGRTLTVWVEDARADDIDEGVAATAHLFQQRVAKVADVRLTVVGDRFFAVRIDGSPGVDWRRHYEDLSYTVIDVPGEVAKAVHAYMGAFGLTFGAFDFGLDARGRFWWYECNPNGQWAWFPQHITQGIAAALADQLQHPRQALL</sequence>
<dbReference type="PANTHER" id="PTHR21621">
    <property type="entry name" value="RIBOSOMAL PROTEIN S6 MODIFICATION PROTEIN"/>
    <property type="match status" value="1"/>
</dbReference>
<protein>
    <submittedName>
        <fullName evidence="2">ATP-grasp ribosomal peptide maturase</fullName>
    </submittedName>
</protein>
<evidence type="ECO:0000259" key="1">
    <source>
        <dbReference type="Pfam" id="PF21068"/>
    </source>
</evidence>
<dbReference type="InterPro" id="IPR048936">
    <property type="entry name" value="MvdD-like_ATPgrasp"/>
</dbReference>
<name>A0ABU2NPL3_9ACTN</name>
<dbReference type="SUPFAM" id="SSF56059">
    <property type="entry name" value="Glutathione synthetase ATP-binding domain-like"/>
    <property type="match status" value="1"/>
</dbReference>
<evidence type="ECO:0000313" key="3">
    <source>
        <dbReference type="Proteomes" id="UP001183414"/>
    </source>
</evidence>
<accession>A0ABU2NPL3</accession>
<gene>
    <name evidence="2" type="primary">tgmB</name>
    <name evidence="2" type="ORF">RM572_06330</name>
</gene>
<dbReference type="NCBIfam" id="TIGR04187">
    <property type="entry name" value="GRASP_SAV_5884"/>
    <property type="match status" value="1"/>
</dbReference>
<reference evidence="3" key="1">
    <citation type="submission" date="2023-07" db="EMBL/GenBank/DDBJ databases">
        <title>30 novel species of actinomycetes from the DSMZ collection.</title>
        <authorList>
            <person name="Nouioui I."/>
        </authorList>
    </citation>
    <scope>NUCLEOTIDE SEQUENCE [LARGE SCALE GENOMIC DNA]</scope>
    <source>
        <strain evidence="3">DSM 42041</strain>
    </source>
</reference>
<dbReference type="Pfam" id="PF21068">
    <property type="entry name" value="ATPgraspMvdD"/>
    <property type="match status" value="1"/>
</dbReference>
<proteinExistence type="predicted"/>